<feature type="compositionally biased region" description="Gly residues" evidence="12">
    <location>
        <begin position="73"/>
        <end position="101"/>
    </location>
</feature>
<dbReference type="SMART" id="SM00233">
    <property type="entry name" value="PH"/>
    <property type="match status" value="1"/>
</dbReference>
<evidence type="ECO:0000256" key="4">
    <source>
        <dbReference type="ARBA" id="ARBA00022723"/>
    </source>
</evidence>
<evidence type="ECO:0000259" key="15">
    <source>
        <dbReference type="PROSITE" id="PS51258"/>
    </source>
</evidence>
<dbReference type="Pfam" id="PF06292">
    <property type="entry name" value="MUN"/>
    <property type="match status" value="2"/>
</dbReference>
<organism evidence="16 17">
    <name type="scientific">Petromyzon marinus</name>
    <name type="common">Sea lamprey</name>
    <dbReference type="NCBI Taxonomy" id="7757"/>
    <lineage>
        <taxon>Eukaryota</taxon>
        <taxon>Metazoa</taxon>
        <taxon>Chordata</taxon>
        <taxon>Craniata</taxon>
        <taxon>Vertebrata</taxon>
        <taxon>Cyclostomata</taxon>
        <taxon>Hyperoartia</taxon>
        <taxon>Petromyzontiformes</taxon>
        <taxon>Petromyzontidae</taxon>
        <taxon>Petromyzon</taxon>
    </lineage>
</organism>
<feature type="compositionally biased region" description="Basic and acidic residues" evidence="12">
    <location>
        <begin position="17"/>
        <end position="30"/>
    </location>
</feature>
<evidence type="ECO:0000256" key="2">
    <source>
        <dbReference type="ARBA" id="ARBA00022448"/>
    </source>
</evidence>
<dbReference type="InterPro" id="IPR014770">
    <property type="entry name" value="Munc13_1"/>
</dbReference>
<evidence type="ECO:0000256" key="7">
    <source>
        <dbReference type="ARBA" id="ARBA00023018"/>
    </source>
</evidence>
<keyword evidence="6" id="KW-0653">Protein transport</keyword>
<feature type="region of interest" description="Disordered" evidence="12">
    <location>
        <begin position="146"/>
        <end position="170"/>
    </location>
</feature>
<dbReference type="GO" id="GO:1990504">
    <property type="term" value="P:dense core granule exocytosis"/>
    <property type="evidence" value="ECO:0007669"/>
    <property type="project" value="InterPro"/>
</dbReference>
<evidence type="ECO:0000256" key="5">
    <source>
        <dbReference type="ARBA" id="ARBA00022837"/>
    </source>
</evidence>
<dbReference type="SUPFAM" id="SSF50729">
    <property type="entry name" value="PH domain-like"/>
    <property type="match status" value="1"/>
</dbReference>
<dbReference type="InterPro" id="IPR001849">
    <property type="entry name" value="PH_domain"/>
</dbReference>
<dbReference type="InterPro" id="IPR010439">
    <property type="entry name" value="MUN_dom"/>
</dbReference>
<dbReference type="GO" id="GO:0046872">
    <property type="term" value="F:metal ion binding"/>
    <property type="evidence" value="ECO:0007669"/>
    <property type="project" value="UniProtKB-KW"/>
</dbReference>
<dbReference type="PROSITE" id="PS50004">
    <property type="entry name" value="C2"/>
    <property type="match status" value="1"/>
</dbReference>
<evidence type="ECO:0000256" key="12">
    <source>
        <dbReference type="SAM" id="MobiDB-lite"/>
    </source>
</evidence>
<keyword evidence="7" id="KW-0770">Synapse</keyword>
<dbReference type="Pfam" id="PF25341">
    <property type="entry name" value="C2_CAPS"/>
    <property type="match status" value="1"/>
</dbReference>
<dbReference type="Gene3D" id="2.30.29.30">
    <property type="entry name" value="Pleckstrin-homology domain (PH domain)/Phosphotyrosine-binding domain (PTB)"/>
    <property type="match status" value="1"/>
</dbReference>
<sequence length="1408" mass="154838">MLDPSSSEEEGDDVCEEEHPRAGMRGDSRIAESSAAALMPPGASPGSAMSPGLSKAAVASAASTAAAAAGASSAGGGGGGGGAGGGGAGGGGSGGAAAAVGAGGPTGAVRAQVGLGSASGSASSGSVAGAGALSASVSLASVGVGAPAAGRPGSPSPSLGGERDELDRLRREDDERKRRLQIYVFVLRCVAYPFNARQPTDMARRQAKVTKQQLQQVKERFMAFLNGELQIASDEAFCNAVQTYLEGFLKDERVARMVSAGGLAQGELRDAFRRHVQRRIRGLPEIDGVSKETVLNSWLGKYDSMVSVATGPGGGPGGPPTRGHGAVAMMVPATEMLMSKEQLYDMFQQILGVKRFEHQLLYNACQLDNADEQAAQIRRELDGRLQMAEQMVKERRFPRLVQREMEAMYVEELRAAVNQLMANLESQPVARGGPDPKMQKMKRSQNSAFLELGGDEAENTLSKSDVVLTFNLEIVIHEVAGLKALAPNRIVYCTMEVEGGAKLQTDQAEASKPRWGTQGDFTTTHPLPVVKVKLFTESTKVLALEDKELGKVLLTPTPTSPKSADWHKMAVPKNSPDQDIKIRLAARMDKPQNMKHCGYLWAVGKNVWKRWKKRYFVLVQVSQYTFAMCSYREKKTEPQELLQLDGYTVDYTDPHPGLEGGRAFFNAVKEGDLVTFASADEQDRILWVQAMYRATGQTHKPVPPTQVQKLNAKGGGPQIDAPISQFYADRAQKHGMDDFIAANPCTFPHAELFDTLQRLTLLHRTGDTTASLGWFSPGQVFALDEYCARYGVRGCHRHLGYLNELLSRAESGAIIDPTLLHYSFAFCASHVHGNRPDGLGSVTVEERDRFEEVKERLRMLLEHQITNFRYCFPFGRPEGGLKASLSLLERVMMKDISTPVVQDDVQMLLCKCLQKAAHLNFSNVCAIARHEANQKAAEAGVPPPVRRLEETLRLAEHCIDVLQQNHDYHWEGREAFAFWSELMGEHAETFLSLYVDDFDAAIAMQPAESWDSFPLFQLLNDYLRADPYLCNGRFHRHLQDIFGPMVVRYVDLMETSIAQSISKGIERESWEPVKYVGSLTGNLPKVPVTLPPVTLPPVNLPSFSAPSWVSSIYNSDNESAESIDLFWKLDTLQSFVSGLHWPDPEFGEQLEGRLKQMASDMIQTCVKRTRIAFEAKLAKTSRSTDFRTPQSVCTMLNVLVEAKGQTAKLGGALESSKEQQKKIEQLIEDTFKDMIGIMVAKLVVVLEGILAKLSRYDEGTLFSSFLSFTVKAASKYVDVPKPGADLADSYITFVRANQDILRERVTEEMYIERLFDQWYTSCMTTVSSWLTDRLDIQLHVMQLKTLIRVVKKMYRDFRLQGVLDSTLHGKAYETVRKRLTVEEATASVNESGGLGGVSMRDSDEEDDE</sequence>
<evidence type="ECO:0000313" key="17">
    <source>
        <dbReference type="RefSeq" id="XP_032822336.1"/>
    </source>
</evidence>
<evidence type="ECO:0000256" key="10">
    <source>
        <dbReference type="ARBA" id="ARBA00023329"/>
    </source>
</evidence>
<evidence type="ECO:0000256" key="8">
    <source>
        <dbReference type="ARBA" id="ARBA00023121"/>
    </source>
</evidence>
<dbReference type="InterPro" id="IPR000008">
    <property type="entry name" value="C2_dom"/>
</dbReference>
<dbReference type="PROSITE" id="PS51258">
    <property type="entry name" value="MHD1"/>
    <property type="match status" value="1"/>
</dbReference>
<dbReference type="GO" id="GO:0098793">
    <property type="term" value="C:presynapse"/>
    <property type="evidence" value="ECO:0007669"/>
    <property type="project" value="GOC"/>
</dbReference>
<dbReference type="Proteomes" id="UP001318040">
    <property type="component" value="Chromosome 36"/>
</dbReference>
<keyword evidence="4" id="KW-0479">Metal-binding</keyword>
<dbReference type="GO" id="GO:0016079">
    <property type="term" value="P:synaptic vesicle exocytosis"/>
    <property type="evidence" value="ECO:0007669"/>
    <property type="project" value="InterPro"/>
</dbReference>
<dbReference type="CDD" id="cd01234">
    <property type="entry name" value="PH_CADPS"/>
    <property type="match status" value="1"/>
</dbReference>
<dbReference type="InterPro" id="IPR011993">
    <property type="entry name" value="PH-like_dom_sf"/>
</dbReference>
<feature type="domain" description="PH" evidence="13">
    <location>
        <begin position="593"/>
        <end position="696"/>
    </location>
</feature>
<feature type="region of interest" description="Disordered" evidence="12">
    <location>
        <begin position="1"/>
        <end position="55"/>
    </location>
</feature>
<dbReference type="InterPro" id="IPR033227">
    <property type="entry name" value="CAPS"/>
</dbReference>
<evidence type="ECO:0000256" key="11">
    <source>
        <dbReference type="ARBA" id="ARBA00034103"/>
    </source>
</evidence>
<keyword evidence="5" id="KW-0106">Calcium</keyword>
<evidence type="ECO:0000256" key="1">
    <source>
        <dbReference type="ARBA" id="ARBA00004156"/>
    </source>
</evidence>
<evidence type="ECO:0000256" key="9">
    <source>
        <dbReference type="ARBA" id="ARBA00023136"/>
    </source>
</evidence>
<dbReference type="PANTHER" id="PTHR12166">
    <property type="entry name" value="CALCIUM-DEPENDENT SECRETION ACTIVATOR"/>
    <property type="match status" value="1"/>
</dbReference>
<dbReference type="GO" id="GO:0098978">
    <property type="term" value="C:glutamatergic synapse"/>
    <property type="evidence" value="ECO:0007669"/>
    <property type="project" value="TreeGrafter"/>
</dbReference>
<feature type="domain" description="C2" evidence="14">
    <location>
        <begin position="453"/>
        <end position="567"/>
    </location>
</feature>
<dbReference type="InterPro" id="IPR057457">
    <property type="entry name" value="CAPS_C2"/>
</dbReference>
<feature type="compositionally biased region" description="Low complexity" evidence="12">
    <location>
        <begin position="39"/>
        <end position="55"/>
    </location>
</feature>
<keyword evidence="8" id="KW-0446">Lipid-binding</keyword>
<evidence type="ECO:0000259" key="13">
    <source>
        <dbReference type="PROSITE" id="PS50003"/>
    </source>
</evidence>
<keyword evidence="16" id="KW-1185">Reference proteome</keyword>
<dbReference type="GO" id="GO:0030659">
    <property type="term" value="C:cytoplasmic vesicle membrane"/>
    <property type="evidence" value="ECO:0007669"/>
    <property type="project" value="UniProtKB-SubCell"/>
</dbReference>
<keyword evidence="2" id="KW-0813">Transport</keyword>
<dbReference type="GO" id="GO:0045921">
    <property type="term" value="P:positive regulation of exocytosis"/>
    <property type="evidence" value="ECO:0007669"/>
    <property type="project" value="TreeGrafter"/>
</dbReference>
<comment type="subcellular location">
    <subcellularLocation>
        <location evidence="1">Cytoplasmic vesicle membrane</location>
    </subcellularLocation>
    <subcellularLocation>
        <location evidence="11">Synapse</location>
    </subcellularLocation>
</comment>
<dbReference type="GO" id="GO:0015031">
    <property type="term" value="P:protein transport"/>
    <property type="evidence" value="ECO:0007669"/>
    <property type="project" value="UniProtKB-KW"/>
</dbReference>
<evidence type="ECO:0000313" key="16">
    <source>
        <dbReference type="Proteomes" id="UP001318040"/>
    </source>
</evidence>
<feature type="domain" description="MHD1" evidence="15">
    <location>
        <begin position="996"/>
        <end position="1169"/>
    </location>
</feature>
<dbReference type="KEGG" id="pmrn:116949305"/>
<dbReference type="FunFam" id="2.30.29.30:FF:000007">
    <property type="entry name" value="Calcium-dependent secretion activator 2 isoform B"/>
    <property type="match status" value="1"/>
</dbReference>
<feature type="compositionally biased region" description="Acidic residues" evidence="12">
    <location>
        <begin position="1"/>
        <end position="16"/>
    </location>
</feature>
<accession>A0AAJ7X5S9</accession>
<evidence type="ECO:0000259" key="14">
    <source>
        <dbReference type="PROSITE" id="PS50004"/>
    </source>
</evidence>
<feature type="region of interest" description="Disordered" evidence="12">
    <location>
        <begin position="1388"/>
        <end position="1408"/>
    </location>
</feature>
<gene>
    <name evidence="17" type="primary">LOC116949305</name>
</gene>
<keyword evidence="10" id="KW-0968">Cytoplasmic vesicle</keyword>
<keyword evidence="3" id="KW-0268">Exocytosis</keyword>
<dbReference type="RefSeq" id="XP_032822336.1">
    <property type="nucleotide sequence ID" value="XM_032966445.1"/>
</dbReference>
<dbReference type="GO" id="GO:0008289">
    <property type="term" value="F:lipid binding"/>
    <property type="evidence" value="ECO:0007669"/>
    <property type="project" value="UniProtKB-KW"/>
</dbReference>
<feature type="region of interest" description="Disordered" evidence="12">
    <location>
        <begin position="67"/>
        <end position="101"/>
    </location>
</feature>
<protein>
    <submittedName>
        <fullName evidence="17">Calcium-dependent secretion activator 1-like isoform X1</fullName>
    </submittedName>
</protein>
<reference evidence="17" key="1">
    <citation type="submission" date="2025-08" db="UniProtKB">
        <authorList>
            <consortium name="RefSeq"/>
        </authorList>
    </citation>
    <scope>IDENTIFICATION</scope>
    <source>
        <tissue evidence="17">Sperm</tissue>
    </source>
</reference>
<dbReference type="PROSITE" id="PS50003">
    <property type="entry name" value="PH_DOMAIN"/>
    <property type="match status" value="1"/>
</dbReference>
<evidence type="ECO:0000256" key="3">
    <source>
        <dbReference type="ARBA" id="ARBA00022483"/>
    </source>
</evidence>
<keyword evidence="9" id="KW-0472">Membrane</keyword>
<dbReference type="PANTHER" id="PTHR12166:SF8">
    <property type="entry name" value="CALCIUM-DEPENDENT SECRETION ACTIVATOR"/>
    <property type="match status" value="1"/>
</dbReference>
<name>A0AAJ7X5S9_PETMA</name>
<evidence type="ECO:0000256" key="6">
    <source>
        <dbReference type="ARBA" id="ARBA00022927"/>
    </source>
</evidence>
<feature type="compositionally biased region" description="Basic and acidic residues" evidence="12">
    <location>
        <begin position="161"/>
        <end position="170"/>
    </location>
</feature>
<feature type="compositionally biased region" description="Low complexity" evidence="12">
    <location>
        <begin position="146"/>
        <end position="160"/>
    </location>
</feature>
<proteinExistence type="predicted"/>
<dbReference type="SMART" id="SM01145">
    <property type="entry name" value="DUF1041"/>
    <property type="match status" value="1"/>
</dbReference>
<dbReference type="Pfam" id="PF00169">
    <property type="entry name" value="PH"/>
    <property type="match status" value="1"/>
</dbReference>